<organism evidence="2 3">
    <name type="scientific">Paracoccus lutimaris</name>
    <dbReference type="NCBI Taxonomy" id="1490030"/>
    <lineage>
        <taxon>Bacteria</taxon>
        <taxon>Pseudomonadati</taxon>
        <taxon>Pseudomonadota</taxon>
        <taxon>Alphaproteobacteria</taxon>
        <taxon>Rhodobacterales</taxon>
        <taxon>Paracoccaceae</taxon>
        <taxon>Paracoccus</taxon>
    </lineage>
</organism>
<comment type="caution">
    <text evidence="2">The sequence shown here is derived from an EMBL/GenBank/DDBJ whole genome shotgun (WGS) entry which is preliminary data.</text>
</comment>
<accession>A0A368Z8H0</accession>
<proteinExistence type="predicted"/>
<feature type="transmembrane region" description="Helical" evidence="1">
    <location>
        <begin position="12"/>
        <end position="29"/>
    </location>
</feature>
<evidence type="ECO:0000256" key="1">
    <source>
        <dbReference type="SAM" id="Phobius"/>
    </source>
</evidence>
<evidence type="ECO:0000313" key="3">
    <source>
        <dbReference type="Proteomes" id="UP000253345"/>
    </source>
</evidence>
<keyword evidence="1" id="KW-1133">Transmembrane helix</keyword>
<dbReference type="EMBL" id="QPJL01000001">
    <property type="protein sequence ID" value="RCW88691.1"/>
    <property type="molecule type" value="Genomic_DNA"/>
</dbReference>
<dbReference type="Proteomes" id="UP000253345">
    <property type="component" value="Unassembled WGS sequence"/>
</dbReference>
<sequence length="221" mass="24380">MSAPLDDWLNPTVQAALVAATVAVGGWVYNGRQNRRLATQLRTERVDDIQRAVLAEIRAHVVALENQQLSPGEQSDLTQRVRQGGYIPALPTEANDRIFRAITAEVHLLPARVIDPVVIYYRLLAIMSSLAGDLRLMAVQDPARAADMFEDYLSLTDETLYSGRYAMVILSARLDGGDEAVDALLDEAVNEEAAQIAAGLPQELEELRARLNRRSSDRSDL</sequence>
<dbReference type="AlphaFoldDB" id="A0A368Z8H0"/>
<name>A0A368Z8H0_9RHOB</name>
<evidence type="ECO:0000313" key="2">
    <source>
        <dbReference type="EMBL" id="RCW88691.1"/>
    </source>
</evidence>
<protein>
    <submittedName>
        <fullName evidence="2">Uncharacterized protein</fullName>
    </submittedName>
</protein>
<keyword evidence="3" id="KW-1185">Reference proteome</keyword>
<keyword evidence="1" id="KW-0472">Membrane</keyword>
<keyword evidence="1" id="KW-0812">Transmembrane</keyword>
<dbReference type="RefSeq" id="WP_114347447.1">
    <property type="nucleotide sequence ID" value="NZ_QPJL01000001.1"/>
</dbReference>
<reference evidence="2 3" key="1">
    <citation type="submission" date="2018-07" db="EMBL/GenBank/DDBJ databases">
        <title>Genomic Encyclopedia of Type Strains, Phase III (KMG-III): the genomes of soil and plant-associated and newly described type strains.</title>
        <authorList>
            <person name="Whitman W."/>
        </authorList>
    </citation>
    <scope>NUCLEOTIDE SEQUENCE [LARGE SCALE GENOMIC DNA]</scope>
    <source>
        <strain evidence="2 3">CECT 8525</strain>
    </source>
</reference>
<gene>
    <name evidence="2" type="ORF">DFP89_101124</name>
</gene>
<dbReference type="OrthoDB" id="7836441at2"/>